<feature type="domain" description="Nephrocystin 3-like N-terminal" evidence="3">
    <location>
        <begin position="99"/>
        <end position="162"/>
    </location>
</feature>
<proteinExistence type="predicted"/>
<protein>
    <recommendedName>
        <fullName evidence="3">Nephrocystin 3-like N-terminal domain-containing protein</fullName>
    </recommendedName>
</protein>
<dbReference type="InterPro" id="IPR056884">
    <property type="entry name" value="NPHP3-like_N"/>
</dbReference>
<dbReference type="AlphaFoldDB" id="A0A8K0L356"/>
<sequence length="254" mass="29241">MDSQRTDRRPQPSTTVHNHAPVPLQAVNQHNNGPVNASTRNTQIVNLPISTSLHPHLYDQQTPDDNRDIEKCMIKRLSDRLEFPELDSRFQSIRAASKDTCQWLTKNEKIKTWLATSGTSWLSIASHAGTGKSTMMRFTQEMLEEKETSHIVVGFYMNARKAEPGHRALLSFIDRIEPPTYQQWIEIACRERNPAILSDLVYHRNAEAKMQDEEYELLPPLAFLLPLPTRSEDAQIAQLLQTHFKFMDYAMELD</sequence>
<feature type="compositionally biased region" description="Basic and acidic residues" evidence="2">
    <location>
        <begin position="1"/>
        <end position="10"/>
    </location>
</feature>
<dbReference type="Proteomes" id="UP000809789">
    <property type="component" value="Unassembled WGS sequence"/>
</dbReference>
<keyword evidence="5" id="KW-1185">Reference proteome</keyword>
<dbReference type="Pfam" id="PF24883">
    <property type="entry name" value="NPHP3_N"/>
    <property type="match status" value="1"/>
</dbReference>
<evidence type="ECO:0000313" key="4">
    <source>
        <dbReference type="EMBL" id="KAG8628137.1"/>
    </source>
</evidence>
<evidence type="ECO:0000256" key="1">
    <source>
        <dbReference type="ARBA" id="ARBA00022737"/>
    </source>
</evidence>
<name>A0A8K0L356_9PEZI</name>
<gene>
    <name evidence="4" type="ORF">KVT40_004010</name>
</gene>
<organism evidence="4 5">
    <name type="scientific">Elsinoe batatas</name>
    <dbReference type="NCBI Taxonomy" id="2601811"/>
    <lineage>
        <taxon>Eukaryota</taxon>
        <taxon>Fungi</taxon>
        <taxon>Dikarya</taxon>
        <taxon>Ascomycota</taxon>
        <taxon>Pezizomycotina</taxon>
        <taxon>Dothideomycetes</taxon>
        <taxon>Dothideomycetidae</taxon>
        <taxon>Myriangiales</taxon>
        <taxon>Elsinoaceae</taxon>
        <taxon>Elsinoe</taxon>
    </lineage>
</organism>
<feature type="region of interest" description="Disordered" evidence="2">
    <location>
        <begin position="1"/>
        <end position="21"/>
    </location>
</feature>
<reference evidence="4" key="1">
    <citation type="submission" date="2021-07" db="EMBL/GenBank/DDBJ databases">
        <title>Elsinoe batatas strain:CRI-CJ2 Genome sequencing and assembly.</title>
        <authorList>
            <person name="Huang L."/>
        </authorList>
    </citation>
    <scope>NUCLEOTIDE SEQUENCE</scope>
    <source>
        <strain evidence="4">CRI-CJ2</strain>
    </source>
</reference>
<dbReference type="PANTHER" id="PTHR10039">
    <property type="entry name" value="AMELOGENIN"/>
    <property type="match status" value="1"/>
</dbReference>
<evidence type="ECO:0000256" key="2">
    <source>
        <dbReference type="SAM" id="MobiDB-lite"/>
    </source>
</evidence>
<evidence type="ECO:0000313" key="5">
    <source>
        <dbReference type="Proteomes" id="UP000809789"/>
    </source>
</evidence>
<evidence type="ECO:0000259" key="3">
    <source>
        <dbReference type="Pfam" id="PF24883"/>
    </source>
</evidence>
<accession>A0A8K0L356</accession>
<keyword evidence="1" id="KW-0677">Repeat</keyword>
<dbReference type="EMBL" id="JAESVG020000004">
    <property type="protein sequence ID" value="KAG8628137.1"/>
    <property type="molecule type" value="Genomic_DNA"/>
</dbReference>
<dbReference type="OrthoDB" id="194358at2759"/>
<comment type="caution">
    <text evidence="4">The sequence shown here is derived from an EMBL/GenBank/DDBJ whole genome shotgun (WGS) entry which is preliminary data.</text>
</comment>
<dbReference type="PANTHER" id="PTHR10039:SF5">
    <property type="entry name" value="NACHT DOMAIN-CONTAINING PROTEIN"/>
    <property type="match status" value="1"/>
</dbReference>